<sequence length="93" mass="9963">MNIYRLDPIAPEHPSWALSAEMETLWTAAPTSRQARDLAAEKTWRGPPGGAGGTPQSPWQLAGVTSCVLEPTMAHIHPGTVIRADGSRVDDTC</sequence>
<reference evidence="2" key="1">
    <citation type="submission" date="2016-10" db="EMBL/GenBank/DDBJ databases">
        <title>Sequence of Gallionella enrichment culture.</title>
        <authorList>
            <person name="Poehlein A."/>
            <person name="Muehling M."/>
            <person name="Daniel R."/>
        </authorList>
    </citation>
    <scope>NUCLEOTIDE SEQUENCE</scope>
</reference>
<feature type="compositionally biased region" description="Basic and acidic residues" evidence="1">
    <location>
        <begin position="34"/>
        <end position="44"/>
    </location>
</feature>
<name>A0A1J5RT97_9ZZZZ</name>
<feature type="region of interest" description="Disordered" evidence="1">
    <location>
        <begin position="29"/>
        <end position="59"/>
    </location>
</feature>
<comment type="caution">
    <text evidence="2">The sequence shown here is derived from an EMBL/GenBank/DDBJ whole genome shotgun (WGS) entry which is preliminary data.</text>
</comment>
<dbReference type="AlphaFoldDB" id="A0A1J5RT97"/>
<organism evidence="2">
    <name type="scientific">mine drainage metagenome</name>
    <dbReference type="NCBI Taxonomy" id="410659"/>
    <lineage>
        <taxon>unclassified sequences</taxon>
        <taxon>metagenomes</taxon>
        <taxon>ecological metagenomes</taxon>
    </lineage>
</organism>
<proteinExistence type="predicted"/>
<evidence type="ECO:0000313" key="2">
    <source>
        <dbReference type="EMBL" id="OIQ92707.1"/>
    </source>
</evidence>
<protein>
    <submittedName>
        <fullName evidence="2">Uncharacterized protein</fullName>
    </submittedName>
</protein>
<dbReference type="EMBL" id="MLJW01000224">
    <property type="protein sequence ID" value="OIQ92707.1"/>
    <property type="molecule type" value="Genomic_DNA"/>
</dbReference>
<gene>
    <name evidence="2" type="ORF">GALL_253090</name>
</gene>
<evidence type="ECO:0000256" key="1">
    <source>
        <dbReference type="SAM" id="MobiDB-lite"/>
    </source>
</evidence>
<accession>A0A1J5RT97</accession>